<dbReference type="SUPFAM" id="SSF51569">
    <property type="entry name" value="Aldolase"/>
    <property type="match status" value="1"/>
</dbReference>
<dbReference type="GO" id="GO:0016829">
    <property type="term" value="F:lyase activity"/>
    <property type="evidence" value="ECO:0007669"/>
    <property type="project" value="UniProtKB-KW"/>
</dbReference>
<dbReference type="NCBIfam" id="TIGR01182">
    <property type="entry name" value="eda"/>
    <property type="match status" value="1"/>
</dbReference>
<comment type="similarity">
    <text evidence="2">Belongs to the KHG/KDPG aldolase family.</text>
</comment>
<dbReference type="PANTHER" id="PTHR30246:SF1">
    <property type="entry name" value="2-DEHYDRO-3-DEOXY-6-PHOSPHOGALACTONATE ALDOLASE-RELATED"/>
    <property type="match status" value="1"/>
</dbReference>
<keyword evidence="4" id="KW-0456">Lyase</keyword>
<dbReference type="OrthoDB" id="389957at2"/>
<evidence type="ECO:0000313" key="6">
    <source>
        <dbReference type="EMBL" id="ATX71168.1"/>
    </source>
</evidence>
<evidence type="ECO:0000313" key="7">
    <source>
        <dbReference type="Proteomes" id="UP000231179"/>
    </source>
</evidence>
<protein>
    <submittedName>
        <fullName evidence="6">2-dehydro-3-deoxyphosphogluconate aldolase / (4S)-4-hydroxy-2-oxoglutarate aldolase</fullName>
    </submittedName>
</protein>
<evidence type="ECO:0000256" key="2">
    <source>
        <dbReference type="ARBA" id="ARBA00006906"/>
    </source>
</evidence>
<sequence length="206" mass="22708">MKNILESINQNKIIAVVRHKNYEEAKKMCLGCIEGGIKIIEITLTVNNAFELISEMVNLFPEIIFGAGTILTLADAKQEIKNGAEFLISSNTNLEILNWTAENQHLYIPGVMTINEIEFARSKGSQIQKLFPGDVLKPGFVKSVLAPMPDVKLIPSGGVDIKNAKEWLNNGVFAISVGGNLVGKINETINQDEVKQRSIKFLEAIN</sequence>
<evidence type="ECO:0000256" key="4">
    <source>
        <dbReference type="ARBA" id="ARBA00023239"/>
    </source>
</evidence>
<evidence type="ECO:0000256" key="3">
    <source>
        <dbReference type="ARBA" id="ARBA00011233"/>
    </source>
</evidence>
<organism evidence="6 7">
    <name type="scientific">Spiroplasma clarkii</name>
    <dbReference type="NCBI Taxonomy" id="2139"/>
    <lineage>
        <taxon>Bacteria</taxon>
        <taxon>Bacillati</taxon>
        <taxon>Mycoplasmatota</taxon>
        <taxon>Mollicutes</taxon>
        <taxon>Entomoplasmatales</taxon>
        <taxon>Spiroplasmataceae</taxon>
        <taxon>Spiroplasma</taxon>
    </lineage>
</organism>
<dbReference type="Pfam" id="PF01081">
    <property type="entry name" value="Aldolase"/>
    <property type="match status" value="1"/>
</dbReference>
<dbReference type="AlphaFoldDB" id="A0A2K8KHK2"/>
<gene>
    <name evidence="6" type="primary">eda</name>
    <name evidence="6" type="ORF">SCLAR_v1c08600</name>
</gene>
<accession>A0A2K8KHK2</accession>
<comment type="subunit">
    <text evidence="3">Homotrimer.</text>
</comment>
<comment type="pathway">
    <text evidence="1">Carbohydrate acid metabolism.</text>
</comment>
<dbReference type="RefSeq" id="WP_100254709.1">
    <property type="nucleotide sequence ID" value="NZ_CP015819.1"/>
</dbReference>
<dbReference type="Proteomes" id="UP000231179">
    <property type="component" value="Chromosome"/>
</dbReference>
<dbReference type="CDD" id="cd00452">
    <property type="entry name" value="KDPG_aldolase"/>
    <property type="match status" value="1"/>
</dbReference>
<dbReference type="InterPro" id="IPR000887">
    <property type="entry name" value="Aldlse_KDPG_KHG"/>
</dbReference>
<dbReference type="PANTHER" id="PTHR30246">
    <property type="entry name" value="2-KETO-3-DEOXY-6-PHOSPHOGLUCONATE ALDOLASE"/>
    <property type="match status" value="1"/>
</dbReference>
<dbReference type="EMBL" id="CP024870">
    <property type="protein sequence ID" value="ATX71168.1"/>
    <property type="molecule type" value="Genomic_DNA"/>
</dbReference>
<dbReference type="Gene3D" id="3.20.20.70">
    <property type="entry name" value="Aldolase class I"/>
    <property type="match status" value="1"/>
</dbReference>
<dbReference type="InterPro" id="IPR013785">
    <property type="entry name" value="Aldolase_TIM"/>
</dbReference>
<evidence type="ECO:0000256" key="1">
    <source>
        <dbReference type="ARBA" id="ARBA00004761"/>
    </source>
</evidence>
<name>A0A2K8KHK2_9MOLU</name>
<reference evidence="6 7" key="1">
    <citation type="submission" date="2017-11" db="EMBL/GenBank/DDBJ databases">
        <title>Complete genome sequence of Spiroplasma clarkii CN-5 (DSM 19994).</title>
        <authorList>
            <person name="Tsai Y.-M."/>
            <person name="Chang A."/>
            <person name="Lo W.-S."/>
            <person name="Kuo C.-H."/>
        </authorList>
    </citation>
    <scope>NUCLEOTIDE SEQUENCE [LARGE SCALE GENOMIC DNA]</scope>
    <source>
        <strain evidence="6 7">CN-5</strain>
    </source>
</reference>
<keyword evidence="5" id="KW-0119">Carbohydrate metabolism</keyword>
<keyword evidence="7" id="KW-1185">Reference proteome</keyword>
<proteinExistence type="inferred from homology"/>
<evidence type="ECO:0000256" key="5">
    <source>
        <dbReference type="ARBA" id="ARBA00023277"/>
    </source>
</evidence>